<protein>
    <recommendedName>
        <fullName evidence="4">DUF5672 domain-containing protein</fullName>
    </recommendedName>
</protein>
<name>A0A397JRB8_9GLOM</name>
<evidence type="ECO:0000256" key="1">
    <source>
        <dbReference type="SAM" id="SignalP"/>
    </source>
</evidence>
<comment type="caution">
    <text evidence="2">The sequence shown here is derived from an EMBL/GenBank/DDBJ whole genome shotgun (WGS) entry which is preliminary data.</text>
</comment>
<evidence type="ECO:0000313" key="3">
    <source>
        <dbReference type="Proteomes" id="UP000266861"/>
    </source>
</evidence>
<accession>A0A397JRB8</accession>
<organism evidence="2 3">
    <name type="scientific">Diversispora epigaea</name>
    <dbReference type="NCBI Taxonomy" id="1348612"/>
    <lineage>
        <taxon>Eukaryota</taxon>
        <taxon>Fungi</taxon>
        <taxon>Fungi incertae sedis</taxon>
        <taxon>Mucoromycota</taxon>
        <taxon>Glomeromycotina</taxon>
        <taxon>Glomeromycetes</taxon>
        <taxon>Diversisporales</taxon>
        <taxon>Diversisporaceae</taxon>
        <taxon>Diversispora</taxon>
    </lineage>
</organism>
<reference evidence="2 3" key="1">
    <citation type="submission" date="2018-08" db="EMBL/GenBank/DDBJ databases">
        <title>Genome and evolution of the arbuscular mycorrhizal fungus Diversispora epigaea (formerly Glomus versiforme) and its bacterial endosymbionts.</title>
        <authorList>
            <person name="Sun X."/>
            <person name="Fei Z."/>
            <person name="Harrison M."/>
        </authorList>
    </citation>
    <scope>NUCLEOTIDE SEQUENCE [LARGE SCALE GENOMIC DNA]</scope>
    <source>
        <strain evidence="2 3">IT104</strain>
    </source>
</reference>
<evidence type="ECO:0008006" key="4">
    <source>
        <dbReference type="Google" id="ProtNLM"/>
    </source>
</evidence>
<dbReference type="STRING" id="1348612.A0A397JRB8"/>
<sequence>MKATPLIILIMTCWMLIYTNSDMLKYSANYQSMSSSPSSPPSSMGPQITIITGVSYNHFCPLHNLIYHMESISSDLVVKPRIIIYDIGLRKYQYNALTAYQSKGYFSELRKFNFTKYPSFWNLQLPSRGHYAWKPAIVYEVSKDYPGELLLWVDSETLISKEFLNEIPFWSDMFNGFVSPRSSGDVGLWTHPGVFQYFNDSRKKYLYENNCNGAALLFNTNKTQHLIDAWYKCALVKDCIAPRGSNRTNHRQDQSIITYLALRDNRKCNYEKSFFKIDTHKKRGCYEKVLEYEKINGNVWTPSQEDLKEISKLKYKKKVDIWTMDI</sequence>
<feature type="signal peptide" evidence="1">
    <location>
        <begin position="1"/>
        <end position="21"/>
    </location>
</feature>
<dbReference type="Proteomes" id="UP000266861">
    <property type="component" value="Unassembled WGS sequence"/>
</dbReference>
<gene>
    <name evidence="2" type="ORF">Glove_14g7</name>
</gene>
<evidence type="ECO:0000313" key="2">
    <source>
        <dbReference type="EMBL" id="RHZ89408.1"/>
    </source>
</evidence>
<proteinExistence type="predicted"/>
<dbReference type="PANTHER" id="PTHR31389:SF4">
    <property type="entry name" value="LD39211P"/>
    <property type="match status" value="1"/>
</dbReference>
<dbReference type="OrthoDB" id="5954868at2759"/>
<feature type="chain" id="PRO_5017206066" description="DUF5672 domain-containing protein" evidence="1">
    <location>
        <begin position="22"/>
        <end position="326"/>
    </location>
</feature>
<dbReference type="AlphaFoldDB" id="A0A397JRB8"/>
<keyword evidence="3" id="KW-1185">Reference proteome</keyword>
<dbReference type="PANTHER" id="PTHR31389">
    <property type="entry name" value="LD39211P"/>
    <property type="match status" value="1"/>
</dbReference>
<keyword evidence="1" id="KW-0732">Signal</keyword>
<dbReference type="EMBL" id="PQFF01000012">
    <property type="protein sequence ID" value="RHZ89408.1"/>
    <property type="molecule type" value="Genomic_DNA"/>
</dbReference>